<evidence type="ECO:0000313" key="17">
    <source>
        <dbReference type="EMBL" id="NHN89575.1"/>
    </source>
</evidence>
<evidence type="ECO:0000259" key="15">
    <source>
        <dbReference type="Pfam" id="PF00593"/>
    </source>
</evidence>
<accession>A0ABX0K4N7</accession>
<keyword evidence="8" id="KW-0406">Ion transport</keyword>
<dbReference type="PANTHER" id="PTHR32552:SF89">
    <property type="entry name" value="CATECHOLATE SIDEROPHORE RECEPTOR FIU"/>
    <property type="match status" value="1"/>
</dbReference>
<keyword evidence="17" id="KW-0675">Receptor</keyword>
<dbReference type="Gene3D" id="2.40.170.20">
    <property type="entry name" value="TonB-dependent receptor, beta-barrel domain"/>
    <property type="match status" value="1"/>
</dbReference>
<evidence type="ECO:0000256" key="6">
    <source>
        <dbReference type="ARBA" id="ARBA00022729"/>
    </source>
</evidence>
<dbReference type="EMBL" id="WOSY01000014">
    <property type="protein sequence ID" value="NHN89575.1"/>
    <property type="molecule type" value="Genomic_DNA"/>
</dbReference>
<dbReference type="Pfam" id="PF00593">
    <property type="entry name" value="TonB_dep_Rec_b-barrel"/>
    <property type="match status" value="1"/>
</dbReference>
<keyword evidence="18" id="KW-1185">Reference proteome</keyword>
<dbReference type="PANTHER" id="PTHR32552">
    <property type="entry name" value="FERRICHROME IRON RECEPTOR-RELATED"/>
    <property type="match status" value="1"/>
</dbReference>
<evidence type="ECO:0000256" key="5">
    <source>
        <dbReference type="ARBA" id="ARBA00022692"/>
    </source>
</evidence>
<feature type="region of interest" description="Disordered" evidence="14">
    <location>
        <begin position="30"/>
        <end position="71"/>
    </location>
</feature>
<dbReference type="Pfam" id="PF07715">
    <property type="entry name" value="Plug"/>
    <property type="match status" value="1"/>
</dbReference>
<evidence type="ECO:0000256" key="13">
    <source>
        <dbReference type="RuleBase" id="RU003357"/>
    </source>
</evidence>
<dbReference type="InterPro" id="IPR039426">
    <property type="entry name" value="TonB-dep_rcpt-like"/>
</dbReference>
<dbReference type="InterPro" id="IPR037066">
    <property type="entry name" value="Plug_dom_sf"/>
</dbReference>
<protein>
    <submittedName>
        <fullName evidence="17">TonB-dependent receptor plug domain-containing protein</fullName>
    </submittedName>
</protein>
<evidence type="ECO:0000256" key="4">
    <source>
        <dbReference type="ARBA" id="ARBA00022496"/>
    </source>
</evidence>
<gene>
    <name evidence="17" type="ORF">GOB81_13225</name>
</gene>
<keyword evidence="11 12" id="KW-0998">Cell outer membrane</keyword>
<feature type="domain" description="TonB-dependent receptor-like beta-barrel" evidence="15">
    <location>
        <begin position="307"/>
        <end position="767"/>
    </location>
</feature>
<keyword evidence="10 12" id="KW-0472">Membrane</keyword>
<sequence length="810" mass="89191">MKKKVAFTFSLLVTTILSYETGASSEAAARTAGKGSAVTPSTQTKSSAPVAHRKRAAGPMQAKGEEALSVSVRRRSPPAHILVSRAAIERLAPGMNPLAALNQSPGINFQSADSQGTSTWSTQIFMHGFSQSDLGVTLDDMPLGEITYRNYNGVNPTIATAPENVAGIDVSQSAGAEEVAASNNLGGSLAYRTIDPAHKLGASIQQGFGSYSNYHTYVRIDSGDLNSSGTRFYVSYVRNDQQKWKGYGEQFSQQATAKLIQPIAEKSSLSAYFNYYDMHSYEYQDMSPEILQKLGNKVDNYYNGKASGYLTAVNAAKGIYPAGYSKLSDPEDASYYDGPTNEHGFLGYLKSDLTLTDRLKWTTTAYGHADMQQTGWTSPYFASPNGSPLSEIMKQPSFRRFGILSKLTYDIARNHIGLGVWYENNSYQSSMYAYEEPNVANGQVVGNLVNALHHQSNPFAEIFNQNYNSNTFTAFVNDTYRPIQNLALHFGFKSLLSTQHVGNGYLSTAYYGNTIGDIASGEGLTTAKAFLPHIGADYHFLKNHEIFIDISENARNYMESGFKLSASPFAVTQAAYNASRGSIRPEKDWTYAIGYRYSDRLMDASVYAYRTNFYNRLQQITSGSVINPVSSVENVGSVTMNGVDAQYVIRPIHNLSISNSVSYNHAVYDDNITQQGTVYHTKGQQVVNYPRFMYKANLAYDWRSLSFYIEGNFVGHRNYDYSGQIHAPGYWLANLGLQWHVKRPSDKGGRLGGFVKGLTVAFNLNNITNQTYIATMGENGNPLNAASGYSYQSMLLGMPRTAFGSIKADF</sequence>
<feature type="compositionally biased region" description="Polar residues" evidence="14">
    <location>
        <begin position="38"/>
        <end position="47"/>
    </location>
</feature>
<evidence type="ECO:0000256" key="14">
    <source>
        <dbReference type="SAM" id="MobiDB-lite"/>
    </source>
</evidence>
<keyword evidence="3 12" id="KW-1134">Transmembrane beta strand</keyword>
<evidence type="ECO:0000256" key="8">
    <source>
        <dbReference type="ARBA" id="ARBA00023065"/>
    </source>
</evidence>
<evidence type="ECO:0000256" key="11">
    <source>
        <dbReference type="ARBA" id="ARBA00023237"/>
    </source>
</evidence>
<keyword evidence="6" id="KW-0732">Signal</keyword>
<reference evidence="17 18" key="1">
    <citation type="journal article" date="2020" name="Int. J. Syst. Evol. Microbiol.">
        <title>Novel acetic acid bacteria from cider fermentations: Acetobacter conturbans sp. nov. and Acetobacter fallax sp. nov.</title>
        <authorList>
            <person name="Sombolestani A.S."/>
            <person name="Cleenwerck I."/>
            <person name="Cnockaert M."/>
            <person name="Borremans W."/>
            <person name="Wieme A.D."/>
            <person name="De Vuyst L."/>
            <person name="Vandamme P."/>
        </authorList>
    </citation>
    <scope>NUCLEOTIDE SEQUENCE [LARGE SCALE GENOMIC DNA]</scope>
    <source>
        <strain evidence="17 18">LMG 1627</strain>
    </source>
</reference>
<feature type="domain" description="TonB-dependent receptor plug" evidence="16">
    <location>
        <begin position="81"/>
        <end position="187"/>
    </location>
</feature>
<keyword evidence="7" id="KW-0408">Iron</keyword>
<evidence type="ECO:0000256" key="10">
    <source>
        <dbReference type="ARBA" id="ARBA00023136"/>
    </source>
</evidence>
<comment type="similarity">
    <text evidence="12 13">Belongs to the TonB-dependent receptor family.</text>
</comment>
<proteinExistence type="inferred from homology"/>
<dbReference type="InterPro" id="IPR000531">
    <property type="entry name" value="Beta-barrel_TonB"/>
</dbReference>
<keyword evidence="4" id="KW-0410">Iron transport</keyword>
<evidence type="ECO:0000256" key="3">
    <source>
        <dbReference type="ARBA" id="ARBA00022452"/>
    </source>
</evidence>
<evidence type="ECO:0000256" key="2">
    <source>
        <dbReference type="ARBA" id="ARBA00022448"/>
    </source>
</evidence>
<evidence type="ECO:0000256" key="12">
    <source>
        <dbReference type="PROSITE-ProRule" id="PRU01360"/>
    </source>
</evidence>
<dbReference type="Gene3D" id="2.170.130.10">
    <property type="entry name" value="TonB-dependent receptor, plug domain"/>
    <property type="match status" value="1"/>
</dbReference>
<dbReference type="Proteomes" id="UP000631653">
    <property type="component" value="Unassembled WGS sequence"/>
</dbReference>
<comment type="caution">
    <text evidence="17">The sequence shown here is derived from an EMBL/GenBank/DDBJ whole genome shotgun (WGS) entry which is preliminary data.</text>
</comment>
<dbReference type="InterPro" id="IPR036942">
    <property type="entry name" value="Beta-barrel_TonB_sf"/>
</dbReference>
<dbReference type="SUPFAM" id="SSF56935">
    <property type="entry name" value="Porins"/>
    <property type="match status" value="1"/>
</dbReference>
<comment type="subcellular location">
    <subcellularLocation>
        <location evidence="1 12">Cell outer membrane</location>
        <topology evidence="1 12">Multi-pass membrane protein</topology>
    </subcellularLocation>
</comment>
<name>A0ABX0K4N7_9PROT</name>
<evidence type="ECO:0000256" key="1">
    <source>
        <dbReference type="ARBA" id="ARBA00004571"/>
    </source>
</evidence>
<organism evidence="17 18">
    <name type="scientific">Acetobacter conturbans</name>
    <dbReference type="NCBI Taxonomy" id="1737472"/>
    <lineage>
        <taxon>Bacteria</taxon>
        <taxon>Pseudomonadati</taxon>
        <taxon>Pseudomonadota</taxon>
        <taxon>Alphaproteobacteria</taxon>
        <taxon>Acetobacterales</taxon>
        <taxon>Acetobacteraceae</taxon>
        <taxon>Acetobacter</taxon>
    </lineage>
</organism>
<dbReference type="InterPro" id="IPR012910">
    <property type="entry name" value="Plug_dom"/>
</dbReference>
<evidence type="ECO:0000313" key="18">
    <source>
        <dbReference type="Proteomes" id="UP000631653"/>
    </source>
</evidence>
<evidence type="ECO:0000259" key="16">
    <source>
        <dbReference type="Pfam" id="PF07715"/>
    </source>
</evidence>
<dbReference type="PROSITE" id="PS52016">
    <property type="entry name" value="TONB_DEPENDENT_REC_3"/>
    <property type="match status" value="1"/>
</dbReference>
<keyword evidence="9 13" id="KW-0798">TonB box</keyword>
<evidence type="ECO:0000256" key="7">
    <source>
        <dbReference type="ARBA" id="ARBA00023004"/>
    </source>
</evidence>
<keyword evidence="5 12" id="KW-0812">Transmembrane</keyword>
<keyword evidence="2 12" id="KW-0813">Transport</keyword>
<evidence type="ECO:0000256" key="9">
    <source>
        <dbReference type="ARBA" id="ARBA00023077"/>
    </source>
</evidence>
<dbReference type="RefSeq" id="WP_173570908.1">
    <property type="nucleotide sequence ID" value="NZ_WOSY01000014.1"/>
</dbReference>